<accession>A0AAD8NMZ7</accession>
<evidence type="ECO:0000313" key="2">
    <source>
        <dbReference type="EMBL" id="KAK1414707.1"/>
    </source>
</evidence>
<dbReference type="Proteomes" id="UP001229421">
    <property type="component" value="Unassembled WGS sequence"/>
</dbReference>
<dbReference type="AlphaFoldDB" id="A0AAD8NMZ7"/>
<protein>
    <submittedName>
        <fullName evidence="2">Uncharacterized protein</fullName>
    </submittedName>
</protein>
<gene>
    <name evidence="2" type="ORF">QVD17_30457</name>
</gene>
<name>A0AAD8NMZ7_TARER</name>
<proteinExistence type="predicted"/>
<feature type="coiled-coil region" evidence="1">
    <location>
        <begin position="102"/>
        <end position="129"/>
    </location>
</feature>
<keyword evidence="1" id="KW-0175">Coiled coil</keyword>
<evidence type="ECO:0000256" key="1">
    <source>
        <dbReference type="SAM" id="Coils"/>
    </source>
</evidence>
<keyword evidence="3" id="KW-1185">Reference proteome</keyword>
<sequence length="132" mass="15466">MVNDTKECTILDQQQIIGEEMIRIVLHMGDETDEDPVQFSDKYIECNMRSDWQALKLCKSNYERTKNNLIKYQPFYISNKPKPLLMTSLFTPIDKIPSAVCYSEKDEDLKLQAKEIAKLKEKLEESEASLRR</sequence>
<dbReference type="EMBL" id="JAUHHV010000008">
    <property type="protein sequence ID" value="KAK1414707.1"/>
    <property type="molecule type" value="Genomic_DNA"/>
</dbReference>
<reference evidence="2" key="1">
    <citation type="journal article" date="2023" name="bioRxiv">
        <title>Improved chromosome-level genome assembly for marigold (Tagetes erecta).</title>
        <authorList>
            <person name="Jiang F."/>
            <person name="Yuan L."/>
            <person name="Wang S."/>
            <person name="Wang H."/>
            <person name="Xu D."/>
            <person name="Wang A."/>
            <person name="Fan W."/>
        </authorList>
    </citation>
    <scope>NUCLEOTIDE SEQUENCE</scope>
    <source>
        <strain evidence="2">WSJ</strain>
        <tissue evidence="2">Leaf</tissue>
    </source>
</reference>
<evidence type="ECO:0000313" key="3">
    <source>
        <dbReference type="Proteomes" id="UP001229421"/>
    </source>
</evidence>
<comment type="caution">
    <text evidence="2">The sequence shown here is derived from an EMBL/GenBank/DDBJ whole genome shotgun (WGS) entry which is preliminary data.</text>
</comment>
<organism evidence="2 3">
    <name type="scientific">Tagetes erecta</name>
    <name type="common">African marigold</name>
    <dbReference type="NCBI Taxonomy" id="13708"/>
    <lineage>
        <taxon>Eukaryota</taxon>
        <taxon>Viridiplantae</taxon>
        <taxon>Streptophyta</taxon>
        <taxon>Embryophyta</taxon>
        <taxon>Tracheophyta</taxon>
        <taxon>Spermatophyta</taxon>
        <taxon>Magnoliopsida</taxon>
        <taxon>eudicotyledons</taxon>
        <taxon>Gunneridae</taxon>
        <taxon>Pentapetalae</taxon>
        <taxon>asterids</taxon>
        <taxon>campanulids</taxon>
        <taxon>Asterales</taxon>
        <taxon>Asteraceae</taxon>
        <taxon>Asteroideae</taxon>
        <taxon>Heliantheae alliance</taxon>
        <taxon>Tageteae</taxon>
        <taxon>Tagetes</taxon>
    </lineage>
</organism>